<feature type="compositionally biased region" description="Basic residues" evidence="10">
    <location>
        <begin position="1435"/>
        <end position="1461"/>
    </location>
</feature>
<dbReference type="Pfam" id="PF18137">
    <property type="entry name" value="WHD_ORC"/>
    <property type="match status" value="1"/>
</dbReference>
<keyword evidence="5" id="KW-0317">Glutathione biosynthesis</keyword>
<evidence type="ECO:0000256" key="6">
    <source>
        <dbReference type="ARBA" id="ARBA00022741"/>
    </source>
</evidence>
<dbReference type="Pfam" id="PF07034">
    <property type="entry name" value="ORC3_N"/>
    <property type="match status" value="1"/>
</dbReference>
<dbReference type="GO" id="GO:0006750">
    <property type="term" value="P:glutathione biosynthetic process"/>
    <property type="evidence" value="ECO:0007669"/>
    <property type="project" value="UniProtKB-KW"/>
</dbReference>
<dbReference type="InterPro" id="IPR045667">
    <property type="entry name" value="ORC3_N"/>
</dbReference>
<evidence type="ECO:0000259" key="11">
    <source>
        <dbReference type="Pfam" id="PF07034"/>
    </source>
</evidence>
<dbReference type="Gene3D" id="3.30.590.50">
    <property type="match status" value="2"/>
</dbReference>
<feature type="compositionally biased region" description="Acidic residues" evidence="10">
    <location>
        <begin position="1222"/>
        <end position="1236"/>
    </location>
</feature>
<dbReference type="Gene3D" id="1.10.8.960">
    <property type="match status" value="1"/>
</dbReference>
<evidence type="ECO:0000256" key="9">
    <source>
        <dbReference type="ARBA" id="ARBA00032122"/>
    </source>
</evidence>
<evidence type="ECO:0000313" key="15">
    <source>
        <dbReference type="Proteomes" id="UP000827284"/>
    </source>
</evidence>
<dbReference type="CDD" id="cd20704">
    <property type="entry name" value="Orc3"/>
    <property type="match status" value="2"/>
</dbReference>
<evidence type="ECO:0000256" key="7">
    <source>
        <dbReference type="ARBA" id="ARBA00022840"/>
    </source>
</evidence>
<keyword evidence="7" id="KW-0067">ATP-binding</keyword>
<proteinExistence type="inferred from homology"/>
<feature type="domain" description="Origin recognition complex subunit 3 N-terminal" evidence="11">
    <location>
        <begin position="679"/>
        <end position="1028"/>
    </location>
</feature>
<dbReference type="InterPro" id="IPR004308">
    <property type="entry name" value="GCS"/>
</dbReference>
<organism evidence="14 15">
    <name type="scientific">Entomortierella parvispora</name>
    <dbReference type="NCBI Taxonomy" id="205924"/>
    <lineage>
        <taxon>Eukaryota</taxon>
        <taxon>Fungi</taxon>
        <taxon>Fungi incertae sedis</taxon>
        <taxon>Mucoromycota</taxon>
        <taxon>Mortierellomycotina</taxon>
        <taxon>Mortierellomycetes</taxon>
        <taxon>Mortierellales</taxon>
        <taxon>Mortierellaceae</taxon>
        <taxon>Entomortierella</taxon>
    </lineage>
</organism>
<evidence type="ECO:0000256" key="3">
    <source>
        <dbReference type="ARBA" id="ARBA00012220"/>
    </source>
</evidence>
<sequence length="1505" mass="170246">MGLLSLGTPMPWEEAKKYADHVRTHGIIQFLNLWEATKDLQKDCLLWGDEIEYMVVDLDDKEKKARLSLRVWEILQHLAEEEEAASKDPAKKLLVNASWHPEYGRYMLEGTPGEPYMGLPRDLLAVERNMKLRREQAKRLMKPNEVPVTLTSFPRLGCAGDGLVPHHDPHGPAARSLFVPDDIINAHVRFPTLTANIRRRRGSKVAINMPIFRDTNTPNPFIDPTIPTFNDYPEDKNAIEEGAALPNHIYMDAMAFGMGCCCLQITFQAVNVDEARKIYDQMAPLGPIMLALTAAAPIYRGYLSDVDCRWNVIAQSVDDRTLEERGLKPLKENKYRIAKSRYDSIDSYISNDPKNKPEYNDIPLVINEDVYKKLTESGIDDLLARHISHLFIRDPLVIFHELLDVDDNETTDHFENLQSTNWQTMRFKPPPSKTSPIGWRVEFRSMEIQLTDFENAAFAIFIVLVTRAVLSFDTNFYIPISKVDENMKVAHHRNAVLNEKFYFRKSIFPQSRPGTPAAGTPSGSPKLPHATLPKTAAAHNLHNSGSGFLSAGLDRSDEYELMTIDEIINGSTSKGFPGLLGLVNNYLNTLNIDIETRCEISKYLELIKKRANGTLMTAATWMRSFVQNHPDYKHDSVVSDKINYDLVKMVEKINSGEVSVPELLGTGQLLTEQFRLDGFQRLKDVNEPWEATEIRHALFNREWDLISARIENVMLNMNTRALTALYHFVENAYNTRITRAVVPIRELPTALVFAGINVPDHDLLFQQIAKTLSSPTPPTPTQAKAWSASTIDPAVAPLPSLADQGDESRTASGAKNHVVILQSKDCLNLKGVLKSMIEQFLSLNVPGAYNPLEGGMKLQHYDMIILERWYESVYDLAMEDAKTSPSTADTNKQSRGPTLVVIFQDFESFDQEILQDVITICSNYQDRIPFVFLMGLATSVDAIHQGLSTSTLGLLQTQKFQMQLSSECLSAIVDDLFIQSSSGLMVGPMPLKHLIDQFMHWNFSIGGFVANLKYMVMHHFYANPLSILSDRSLTEESDALGLLEQGHFDHIRMKLSFQALIESKLESDPEVAELLLEDDEYLSQQIPQMIRDLDRYHRDFAVVFEFLWFLQSRFDTSILKKSKRALYFMALEGTLVESSTITFLRSLVGKMNSNDMMVFVDDWLEFFKDALDRQFKDEQEGHGGDESQSPLAMELLLLEGMRDAMSSILDIVSEDSATSSSEIEDNEERENDEEDGTGTSVAHRPKKRKLVSLNANAMESRQTKIAVKTRETARLPKGALGSYTMLVKDIDETIVRLVSTYLAPYKTMPLHELFYYTDVKIQEKAFMPQPRASIQTALGQPEVYLNCECCPAGTADTILPTQHDTCILYKLYVECGRMINLSDWFTAFGMILERGLDDEANEKSDEEEKEEEEEEEVPVVNGKRGRSARASTAVKAKKSKLAKMKKSAAKKKKQQQRKGVKKPTLDPKQVQARFITAVAELQFLGFIKPTNKKTDHVMRLTWGSI</sequence>
<dbReference type="PANTHER" id="PTHR11164:SF0">
    <property type="entry name" value="GLUTAMATE--CYSTEINE LIGASE CATALYTIC SUBUNIT"/>
    <property type="match status" value="1"/>
</dbReference>
<feature type="domain" description="Origin recognition complex subunit 3 winged helix C-terminal" evidence="12">
    <location>
        <begin position="1331"/>
        <end position="1502"/>
    </location>
</feature>
<evidence type="ECO:0000256" key="10">
    <source>
        <dbReference type="SAM" id="MobiDB-lite"/>
    </source>
</evidence>
<dbReference type="GO" id="GO:0005524">
    <property type="term" value="F:ATP binding"/>
    <property type="evidence" value="ECO:0007669"/>
    <property type="project" value="UniProtKB-KW"/>
</dbReference>
<dbReference type="FunFam" id="1.10.8.960:FF:000001">
    <property type="entry name" value="Glutamate--cysteine ligase catalytic subunit"/>
    <property type="match status" value="1"/>
</dbReference>
<dbReference type="Pfam" id="PF03074">
    <property type="entry name" value="GCS"/>
    <property type="match status" value="1"/>
</dbReference>
<name>A0A9P3H8T7_9FUNG</name>
<protein>
    <recommendedName>
        <fullName evidence="3">glutamate--cysteine ligase</fullName>
        <ecNumber evidence="3">6.3.2.2</ecNumber>
    </recommendedName>
    <alternativeName>
        <fullName evidence="9">Gamma-ECS</fullName>
    </alternativeName>
    <alternativeName>
        <fullName evidence="8">Gamma-glutamylcysteine synthetase</fullName>
    </alternativeName>
</protein>
<evidence type="ECO:0000256" key="1">
    <source>
        <dbReference type="ARBA" id="ARBA00005006"/>
    </source>
</evidence>
<reference evidence="14" key="2">
    <citation type="journal article" date="2022" name="Microbiol. Resour. Announc.">
        <title>Whole-Genome Sequence of Entomortierella parvispora E1425, a Mucoromycotan Fungus Associated with Burkholderiaceae-Related Endosymbiotic Bacteria.</title>
        <authorList>
            <person name="Herlambang A."/>
            <person name="Guo Y."/>
            <person name="Takashima Y."/>
            <person name="Narisawa K."/>
            <person name="Ohta H."/>
            <person name="Nishizawa T."/>
        </authorList>
    </citation>
    <scope>NUCLEOTIDE SEQUENCE</scope>
    <source>
        <strain evidence="14">E1425</strain>
    </source>
</reference>
<dbReference type="EC" id="6.3.2.2" evidence="3"/>
<dbReference type="GO" id="GO:0004357">
    <property type="term" value="F:glutamate-cysteine ligase activity"/>
    <property type="evidence" value="ECO:0007669"/>
    <property type="project" value="UniProtKB-EC"/>
</dbReference>
<dbReference type="GO" id="GO:0017109">
    <property type="term" value="C:glutamate-cysteine ligase complex"/>
    <property type="evidence" value="ECO:0007669"/>
    <property type="project" value="TreeGrafter"/>
</dbReference>
<comment type="caution">
    <text evidence="14">The sequence shown here is derived from an EMBL/GenBank/DDBJ whole genome shotgun (WGS) entry which is preliminary data.</text>
</comment>
<keyword evidence="6" id="KW-0547">Nucleotide-binding</keyword>
<dbReference type="SUPFAM" id="SSF55931">
    <property type="entry name" value="Glutamine synthetase/guanido kinase"/>
    <property type="match status" value="1"/>
</dbReference>
<evidence type="ECO:0000259" key="12">
    <source>
        <dbReference type="Pfam" id="PF18137"/>
    </source>
</evidence>
<comment type="pathway">
    <text evidence="1">Sulfur metabolism; glutathione biosynthesis; glutathione from L-cysteine and L-glutamate: step 1/2.</text>
</comment>
<evidence type="ECO:0000256" key="8">
    <source>
        <dbReference type="ARBA" id="ARBA00030585"/>
    </source>
</evidence>
<feature type="region of interest" description="Disordered" evidence="10">
    <location>
        <begin position="1399"/>
        <end position="1466"/>
    </location>
</feature>
<feature type="domain" description="Origin recognition complex subunit 3 insertion" evidence="13">
    <location>
        <begin position="1043"/>
        <end position="1178"/>
    </location>
</feature>
<evidence type="ECO:0000256" key="2">
    <source>
        <dbReference type="ARBA" id="ARBA00008100"/>
    </source>
</evidence>
<evidence type="ECO:0000313" key="14">
    <source>
        <dbReference type="EMBL" id="GJJ72169.1"/>
    </source>
</evidence>
<evidence type="ECO:0000256" key="5">
    <source>
        <dbReference type="ARBA" id="ARBA00022684"/>
    </source>
</evidence>
<dbReference type="Pfam" id="PF19675">
    <property type="entry name" value="ORC3_ins"/>
    <property type="match status" value="1"/>
</dbReference>
<feature type="region of interest" description="Disordered" evidence="10">
    <location>
        <begin position="1214"/>
        <end position="1246"/>
    </location>
</feature>
<dbReference type="FunFam" id="3.30.590.50:FF:000001">
    <property type="entry name" value="Glutamate-cysteine ligase Gcs1"/>
    <property type="match status" value="1"/>
</dbReference>
<dbReference type="PANTHER" id="PTHR11164">
    <property type="entry name" value="GLUTAMATE CYSTEINE LIGASE"/>
    <property type="match status" value="1"/>
</dbReference>
<feature type="compositionally biased region" description="Acidic residues" evidence="10">
    <location>
        <begin position="1404"/>
        <end position="1417"/>
    </location>
</feature>
<dbReference type="InterPro" id="IPR045663">
    <property type="entry name" value="ORC3_ins"/>
</dbReference>
<dbReference type="OrthoDB" id="7939818at2759"/>
<reference evidence="14" key="1">
    <citation type="submission" date="2021-11" db="EMBL/GenBank/DDBJ databases">
        <authorList>
            <person name="Herlambang A."/>
            <person name="Guo Y."/>
            <person name="Takashima Y."/>
            <person name="Nishizawa T."/>
        </authorList>
    </citation>
    <scope>NUCLEOTIDE SEQUENCE</scope>
    <source>
        <strain evidence="14">E1425</strain>
    </source>
</reference>
<dbReference type="FunFam" id="3.30.590.50:FF:000002">
    <property type="entry name" value="Glutamate--cysteine ligase catalytic subunit"/>
    <property type="match status" value="1"/>
</dbReference>
<evidence type="ECO:0000256" key="4">
    <source>
        <dbReference type="ARBA" id="ARBA00022598"/>
    </source>
</evidence>
<gene>
    <name evidence="14" type="ORF">EMPS_04526</name>
</gene>
<comment type="similarity">
    <text evidence="2">Belongs to the glutamate--cysteine ligase type 3 family.</text>
</comment>
<evidence type="ECO:0000259" key="13">
    <source>
        <dbReference type="Pfam" id="PF19675"/>
    </source>
</evidence>
<dbReference type="EMBL" id="BQFW01000006">
    <property type="protein sequence ID" value="GJJ72169.1"/>
    <property type="molecule type" value="Genomic_DNA"/>
</dbReference>
<dbReference type="InterPro" id="IPR014746">
    <property type="entry name" value="Gln_synth/guanido_kin_cat_dom"/>
</dbReference>
<accession>A0A9P3H8T7</accession>
<keyword evidence="4 14" id="KW-0436">Ligase</keyword>
<keyword evidence="15" id="KW-1185">Reference proteome</keyword>
<dbReference type="Proteomes" id="UP000827284">
    <property type="component" value="Unassembled WGS sequence"/>
</dbReference>
<dbReference type="InterPro" id="IPR040855">
    <property type="entry name" value="ORC_WH_C"/>
</dbReference>